<dbReference type="RefSeq" id="XP_017951465.1">
    <property type="nucleotide sequence ID" value="XM_018095976.2"/>
</dbReference>
<dbReference type="Proteomes" id="UP000008143">
    <property type="component" value="Chromosome 7"/>
</dbReference>
<dbReference type="AlphaFoldDB" id="A0A8J0T2M4"/>
<dbReference type="GeneID" id="100487071"/>
<keyword evidence="4 9" id="KW-0812">Transmembrane</keyword>
<proteinExistence type="inferred from homology"/>
<feature type="transmembrane region" description="Helical" evidence="9">
    <location>
        <begin position="321"/>
        <end position="341"/>
    </location>
</feature>
<evidence type="ECO:0000256" key="3">
    <source>
        <dbReference type="ARBA" id="ARBA00022448"/>
    </source>
</evidence>
<evidence type="ECO:0000313" key="11">
    <source>
        <dbReference type="RefSeq" id="XP_017951465.1"/>
    </source>
</evidence>
<evidence type="ECO:0000256" key="8">
    <source>
        <dbReference type="ARBA" id="ARBA00023136"/>
    </source>
</evidence>
<evidence type="ECO:0000256" key="4">
    <source>
        <dbReference type="ARBA" id="ARBA00022692"/>
    </source>
</evidence>
<feature type="transmembrane region" description="Helical" evidence="9">
    <location>
        <begin position="136"/>
        <end position="157"/>
    </location>
</feature>
<evidence type="ECO:0000313" key="12">
    <source>
        <dbReference type="Xenbase" id="XB-GENE-6459672"/>
    </source>
</evidence>
<dbReference type="CTD" id="119559"/>
<dbReference type="GO" id="GO:0015075">
    <property type="term" value="F:monoatomic ion transmembrane transporter activity"/>
    <property type="evidence" value="ECO:0007669"/>
    <property type="project" value="InterPro"/>
</dbReference>
<keyword evidence="3" id="KW-0813">Transport</keyword>
<dbReference type="PANTHER" id="PTHR11153:SF3">
    <property type="entry name" value="SIDEROFLEXIN-4"/>
    <property type="match status" value="1"/>
</dbReference>
<accession>A0A8J0T2M4</accession>
<keyword evidence="10" id="KW-1185">Reference proteome</keyword>
<gene>
    <name evidence="11 12" type="primary">sfxn4</name>
</gene>
<evidence type="ECO:0000256" key="1">
    <source>
        <dbReference type="ARBA" id="ARBA00004225"/>
    </source>
</evidence>
<evidence type="ECO:0000256" key="7">
    <source>
        <dbReference type="ARBA" id="ARBA00023128"/>
    </source>
</evidence>
<dbReference type="OMA" id="NVRFWIA"/>
<dbReference type="OrthoDB" id="6608471at2759"/>
<feature type="transmembrane region" description="Helical" evidence="9">
    <location>
        <begin position="234"/>
        <end position="252"/>
    </location>
</feature>
<evidence type="ECO:0000256" key="5">
    <source>
        <dbReference type="ARBA" id="ARBA00022970"/>
    </source>
</evidence>
<feature type="transmembrane region" description="Helical" evidence="9">
    <location>
        <begin position="284"/>
        <end position="301"/>
    </location>
</feature>
<evidence type="ECO:0000313" key="10">
    <source>
        <dbReference type="Proteomes" id="UP000008143"/>
    </source>
</evidence>
<organism evidence="10 11">
    <name type="scientific">Xenopus tropicalis</name>
    <name type="common">Western clawed frog</name>
    <name type="synonym">Silurana tropicalis</name>
    <dbReference type="NCBI Taxonomy" id="8364"/>
    <lineage>
        <taxon>Eukaryota</taxon>
        <taxon>Metazoa</taxon>
        <taxon>Chordata</taxon>
        <taxon>Craniata</taxon>
        <taxon>Vertebrata</taxon>
        <taxon>Euteleostomi</taxon>
        <taxon>Amphibia</taxon>
        <taxon>Batrachia</taxon>
        <taxon>Anura</taxon>
        <taxon>Pipoidea</taxon>
        <taxon>Pipidae</taxon>
        <taxon>Xenopodinae</taxon>
        <taxon>Xenopus</taxon>
        <taxon>Silurana</taxon>
    </lineage>
</organism>
<dbReference type="KEGG" id="xtr:100487071"/>
<evidence type="ECO:0000256" key="6">
    <source>
        <dbReference type="ARBA" id="ARBA00022989"/>
    </source>
</evidence>
<dbReference type="InterPro" id="IPR004686">
    <property type="entry name" value="Mtc"/>
</dbReference>
<keyword evidence="5" id="KW-0029">Amino-acid transport</keyword>
<dbReference type="GO" id="GO:0005743">
    <property type="term" value="C:mitochondrial inner membrane"/>
    <property type="evidence" value="ECO:0000318"/>
    <property type="project" value="GO_Central"/>
</dbReference>
<dbReference type="GO" id="GO:1990542">
    <property type="term" value="P:mitochondrial transmembrane transport"/>
    <property type="evidence" value="ECO:0000318"/>
    <property type="project" value="GO_Central"/>
</dbReference>
<dbReference type="AGR" id="Xenbase:XB-GENE-6459672"/>
<feature type="transmembrane region" description="Helical" evidence="9">
    <location>
        <begin position="192"/>
        <end position="214"/>
    </location>
</feature>
<evidence type="ECO:0000256" key="2">
    <source>
        <dbReference type="ARBA" id="ARBA00005974"/>
    </source>
</evidence>
<dbReference type="Pfam" id="PF03820">
    <property type="entry name" value="SFXNs"/>
    <property type="match status" value="1"/>
</dbReference>
<comment type="similarity">
    <text evidence="2">Belongs to the sideroflexin family.</text>
</comment>
<evidence type="ECO:0000256" key="9">
    <source>
        <dbReference type="SAM" id="Phobius"/>
    </source>
</evidence>
<sequence>MDSLNIRRNYNTHNNVIFLRSSSSGCTRALLALPEGDRVLYGQLGMSVPCQQHAEPQSLFSRYLRWVDILDPTTLLSSDAEIKNSRALLESLGITNKDFTQDRKVNDAQKLCEVSVHPDTGNVIPTIFRPPAFMPLATPLCLLSFLLQAVATLLPHIGTKPAFFWQFLFHTYSAGFNLHNRNGTCKPKKSQPFQSVLLVGSVTYFAFLGALPQFLMNRYKFRSTAMQTFLGRLLPVPLVTFLSAFNVVAVRLQETEDGIEVKDKSGNVIGTSSQAGYKAVKETALSRAALMGITAVVPAALHPLLQRSRFFLRNSVALAPIKYVATALTFGAMIPVSFSLFPRQGTILRSELELELQENTREPVLFYQRGL</sequence>
<name>A0A8J0T2M4_XENTR</name>
<keyword evidence="7" id="KW-0496">Mitochondrion</keyword>
<protein>
    <submittedName>
        <fullName evidence="11">Sideroflexin-4 isoform X1</fullName>
    </submittedName>
</protein>
<keyword evidence="8 9" id="KW-0472">Membrane</keyword>
<dbReference type="Xenbase" id="XB-GENE-6459672">
    <property type="gene designation" value="sfxn4"/>
</dbReference>
<reference evidence="11" key="1">
    <citation type="submission" date="2025-08" db="UniProtKB">
        <authorList>
            <consortium name="RefSeq"/>
        </authorList>
    </citation>
    <scope>IDENTIFICATION</scope>
    <source>
        <strain evidence="11">Nigerian</strain>
        <tissue evidence="11">Liver and blood</tissue>
    </source>
</reference>
<comment type="subcellular location">
    <subcellularLocation>
        <location evidence="1">Mitochondrion membrane</location>
        <topology evidence="1">Multi-pass membrane protein</topology>
    </subcellularLocation>
</comment>
<keyword evidence="6 9" id="KW-1133">Transmembrane helix</keyword>
<dbReference type="GO" id="GO:0022857">
    <property type="term" value="F:transmembrane transporter activity"/>
    <property type="evidence" value="ECO:0000318"/>
    <property type="project" value="GO_Central"/>
</dbReference>
<dbReference type="GO" id="GO:0006865">
    <property type="term" value="P:amino acid transport"/>
    <property type="evidence" value="ECO:0007669"/>
    <property type="project" value="UniProtKB-KW"/>
</dbReference>
<dbReference type="PANTHER" id="PTHR11153">
    <property type="entry name" value="SIDEROFLEXIN"/>
    <property type="match status" value="1"/>
</dbReference>